<feature type="transmembrane region" description="Helical" evidence="14">
    <location>
        <begin position="109"/>
        <end position="129"/>
    </location>
</feature>
<keyword evidence="12 14" id="KW-0456">Lyase</keyword>
<protein>
    <recommendedName>
        <fullName evidence="4 14">Very-long-chain (3R)-3-hydroxyacyl-CoA dehydratase</fullName>
        <ecNumber evidence="4 14">4.2.1.134</ecNumber>
    </recommendedName>
</protein>
<dbReference type="InterPro" id="IPR007482">
    <property type="entry name" value="Tyr_Pase-like_PTPLA"/>
</dbReference>
<feature type="transmembrane region" description="Helical" evidence="14">
    <location>
        <begin position="45"/>
        <end position="69"/>
    </location>
</feature>
<keyword evidence="11 14" id="KW-0275">Fatty acid biosynthesis</keyword>
<keyword evidence="7 14" id="KW-0276">Fatty acid metabolism</keyword>
<comment type="function">
    <text evidence="14">Catalyzes the third of the four reactions of the long-chain fatty acids elongation cycle. This endoplasmic reticulum-bound enzymatic process, allows the addition of two carbons to the chain of long- and very long-chain fatty acids/VLCFAs per cycle. This enzyme catalyzes the dehydration of the 3-hydroxyacyl-CoA intermediate into trans-2,3-enoyl-CoA, within each cycle of fatty acid elongation. Thereby, it participates to the production of VLCFAs of different chain lengths that are involved in multiple biological processes as precursors of membrane lipids and lipid mediators.</text>
</comment>
<keyword evidence="8 14" id="KW-1133">Transmembrane helix</keyword>
<evidence type="ECO:0000256" key="11">
    <source>
        <dbReference type="ARBA" id="ARBA00023160"/>
    </source>
</evidence>
<evidence type="ECO:0000256" key="14">
    <source>
        <dbReference type="RuleBase" id="RU363109"/>
    </source>
</evidence>
<evidence type="ECO:0000256" key="7">
    <source>
        <dbReference type="ARBA" id="ARBA00022832"/>
    </source>
</evidence>
<dbReference type="GO" id="GO:0042761">
    <property type="term" value="P:very long-chain fatty acid biosynthetic process"/>
    <property type="evidence" value="ECO:0007669"/>
    <property type="project" value="TreeGrafter"/>
</dbReference>
<keyword evidence="5 14" id="KW-0444">Lipid biosynthesis</keyword>
<comment type="pathway">
    <text evidence="2 14">Lipid metabolism; fatty acid biosynthesis.</text>
</comment>
<dbReference type="UniPathway" id="UPA00094"/>
<evidence type="ECO:0000256" key="10">
    <source>
        <dbReference type="ARBA" id="ARBA00023136"/>
    </source>
</evidence>
<feature type="transmembrane region" description="Helical" evidence="14">
    <location>
        <begin position="171"/>
        <end position="195"/>
    </location>
</feature>
<evidence type="ECO:0000256" key="3">
    <source>
        <dbReference type="ARBA" id="ARBA00007811"/>
    </source>
</evidence>
<comment type="subcellular location">
    <subcellularLocation>
        <location evidence="14">Endoplasmic reticulum membrane</location>
        <topology evidence="14">Multi-pass membrane protein</topology>
    </subcellularLocation>
    <subcellularLocation>
        <location evidence="1">Membrane</location>
        <topology evidence="1">Multi-pass membrane protein</topology>
    </subcellularLocation>
</comment>
<evidence type="ECO:0000256" key="13">
    <source>
        <dbReference type="ARBA" id="ARBA00036671"/>
    </source>
</evidence>
<keyword evidence="9 14" id="KW-0443">Lipid metabolism</keyword>
<keyword evidence="14" id="KW-0256">Endoplasmic reticulum</keyword>
<feature type="transmembrane region" description="Helical" evidence="14">
    <location>
        <begin position="215"/>
        <end position="239"/>
    </location>
</feature>
<name>A0A336MWV4_CULSO</name>
<dbReference type="OMA" id="FHYLIVQ"/>
<evidence type="ECO:0000313" key="15">
    <source>
        <dbReference type="EMBL" id="SSX35034.1"/>
    </source>
</evidence>
<dbReference type="AlphaFoldDB" id="A0A336MWV4"/>
<accession>A0A336MWV4</accession>
<sequence>MRIILPDQRIKGNCIEMSKASTSQASTTQSQSKPKKEQSGLVKSYLILYNALQVVGWSYMLYQLFAFYTIDKQEGRSLWDYLKLTVMIFQNLAVLEIFHAATGIVPSNVVITTFQVFSRVMVVCGVVWATPTGQVSPGLPLALLAWCITEIIRYGYYALSLVNAVPHLLVWFRYTTFIILYPIGVTGELLCFYWAQSYVRETKLWSTELPNSWNFTFSYFYFLWIVMLGYIPIFPHLYLHMFAQRKKILGGGSSKKTQ</sequence>
<feature type="transmembrane region" description="Helical" evidence="14">
    <location>
        <begin position="81"/>
        <end position="102"/>
    </location>
</feature>
<dbReference type="GO" id="GO:0030497">
    <property type="term" value="P:fatty acid elongation"/>
    <property type="evidence" value="ECO:0007669"/>
    <property type="project" value="TreeGrafter"/>
</dbReference>
<dbReference type="GO" id="GO:0030148">
    <property type="term" value="P:sphingolipid biosynthetic process"/>
    <property type="evidence" value="ECO:0007669"/>
    <property type="project" value="TreeGrafter"/>
</dbReference>
<keyword evidence="6 14" id="KW-0812">Transmembrane</keyword>
<dbReference type="EMBL" id="UFQT01003476">
    <property type="protein sequence ID" value="SSX35034.1"/>
    <property type="molecule type" value="Genomic_DNA"/>
</dbReference>
<comment type="catalytic activity">
    <reaction evidence="13 14">
        <text>a very-long-chain (3R)-3-hydroxyacyl-CoA = a very-long-chain (2E)-enoyl-CoA + H2O</text>
        <dbReference type="Rhea" id="RHEA:45812"/>
        <dbReference type="ChEBI" id="CHEBI:15377"/>
        <dbReference type="ChEBI" id="CHEBI:83728"/>
        <dbReference type="ChEBI" id="CHEBI:85440"/>
        <dbReference type="EC" id="4.2.1.134"/>
    </reaction>
</comment>
<evidence type="ECO:0000256" key="12">
    <source>
        <dbReference type="ARBA" id="ARBA00023239"/>
    </source>
</evidence>
<keyword evidence="10 14" id="KW-0472">Membrane</keyword>
<reference evidence="15" key="1">
    <citation type="submission" date="2018-07" db="EMBL/GenBank/DDBJ databases">
        <authorList>
            <person name="Quirk P.G."/>
            <person name="Krulwich T.A."/>
        </authorList>
    </citation>
    <scope>NUCLEOTIDE SEQUENCE</scope>
</reference>
<evidence type="ECO:0000256" key="2">
    <source>
        <dbReference type="ARBA" id="ARBA00005194"/>
    </source>
</evidence>
<dbReference type="PANTHER" id="PTHR11035:SF3">
    <property type="entry name" value="VERY-LONG-CHAIN (3R)-3-HYDROXYACYL-COA DEHYDRATASE"/>
    <property type="match status" value="1"/>
</dbReference>
<evidence type="ECO:0000256" key="8">
    <source>
        <dbReference type="ARBA" id="ARBA00022989"/>
    </source>
</evidence>
<evidence type="ECO:0000256" key="5">
    <source>
        <dbReference type="ARBA" id="ARBA00022516"/>
    </source>
</evidence>
<dbReference type="GO" id="GO:0005789">
    <property type="term" value="C:endoplasmic reticulum membrane"/>
    <property type="evidence" value="ECO:0007669"/>
    <property type="project" value="UniProtKB-SubCell"/>
</dbReference>
<evidence type="ECO:0000256" key="4">
    <source>
        <dbReference type="ARBA" id="ARBA00013122"/>
    </source>
</evidence>
<dbReference type="Pfam" id="PF04387">
    <property type="entry name" value="PTPLA"/>
    <property type="match status" value="1"/>
</dbReference>
<comment type="similarity">
    <text evidence="3 14">Belongs to the very long-chain fatty acids dehydratase HACD family.</text>
</comment>
<evidence type="ECO:0000256" key="6">
    <source>
        <dbReference type="ARBA" id="ARBA00022692"/>
    </source>
</evidence>
<evidence type="ECO:0000256" key="1">
    <source>
        <dbReference type="ARBA" id="ARBA00004141"/>
    </source>
</evidence>
<dbReference type="VEuPathDB" id="VectorBase:CSON008987"/>
<organism evidence="15">
    <name type="scientific">Culicoides sonorensis</name>
    <name type="common">Biting midge</name>
    <dbReference type="NCBI Taxonomy" id="179676"/>
    <lineage>
        <taxon>Eukaryota</taxon>
        <taxon>Metazoa</taxon>
        <taxon>Ecdysozoa</taxon>
        <taxon>Arthropoda</taxon>
        <taxon>Hexapoda</taxon>
        <taxon>Insecta</taxon>
        <taxon>Pterygota</taxon>
        <taxon>Neoptera</taxon>
        <taxon>Endopterygota</taxon>
        <taxon>Diptera</taxon>
        <taxon>Nematocera</taxon>
        <taxon>Chironomoidea</taxon>
        <taxon>Ceratopogonidae</taxon>
        <taxon>Ceratopogoninae</taxon>
        <taxon>Culicoides</taxon>
        <taxon>Monoculicoides</taxon>
    </lineage>
</organism>
<evidence type="ECO:0000256" key="9">
    <source>
        <dbReference type="ARBA" id="ARBA00023098"/>
    </source>
</evidence>
<dbReference type="PANTHER" id="PTHR11035">
    <property type="entry name" value="VERY-LONG-CHAIN (3R)-3-HYDROXYACYL-COA DEHYDRATASE"/>
    <property type="match status" value="1"/>
</dbReference>
<gene>
    <name evidence="15" type="primary">CSON008987</name>
</gene>
<dbReference type="EC" id="4.2.1.134" evidence="4 14"/>
<proteinExistence type="inferred from homology"/>
<dbReference type="GO" id="GO:0102158">
    <property type="term" value="F:very-long-chain (3R)-3-hydroxyacyl-CoA dehydratase activity"/>
    <property type="evidence" value="ECO:0007669"/>
    <property type="project" value="UniProtKB-EC"/>
</dbReference>